<dbReference type="PRINTS" id="PR00476">
    <property type="entry name" value="PHFRCTKINASE"/>
</dbReference>
<evidence type="ECO:0000256" key="6">
    <source>
        <dbReference type="ARBA" id="ARBA00022679"/>
    </source>
</evidence>
<evidence type="ECO:0000259" key="12">
    <source>
        <dbReference type="Pfam" id="PF00365"/>
    </source>
</evidence>
<dbReference type="EMBL" id="LJCR01002220">
    <property type="protein sequence ID" value="KPV49069.1"/>
    <property type="molecule type" value="Genomic_DNA"/>
</dbReference>
<dbReference type="Gene3D" id="3.40.50.450">
    <property type="match status" value="1"/>
</dbReference>
<evidence type="ECO:0000256" key="9">
    <source>
        <dbReference type="ARBA" id="ARBA00022842"/>
    </source>
</evidence>
<dbReference type="SUPFAM" id="SSF53784">
    <property type="entry name" value="Phosphofructokinase"/>
    <property type="match status" value="1"/>
</dbReference>
<dbReference type="GO" id="GO:0042802">
    <property type="term" value="F:identical protein binding"/>
    <property type="evidence" value="ECO:0007669"/>
    <property type="project" value="TreeGrafter"/>
</dbReference>
<keyword evidence="10" id="KW-0324">Glycolysis</keyword>
<dbReference type="InterPro" id="IPR022953">
    <property type="entry name" value="ATP_PFK"/>
</dbReference>
<reference evidence="13 14" key="1">
    <citation type="submission" date="2015-09" db="EMBL/GenBank/DDBJ databases">
        <title>Draft genome sequence of Kouleothrix aurantiaca JCM 19913.</title>
        <authorList>
            <person name="Hemp J."/>
        </authorList>
    </citation>
    <scope>NUCLEOTIDE SEQUENCE [LARGE SCALE GENOMIC DNA]</scope>
    <source>
        <strain evidence="13 14">COM-B</strain>
    </source>
</reference>
<dbReference type="GO" id="GO:0030388">
    <property type="term" value="P:fructose 1,6-bisphosphate metabolic process"/>
    <property type="evidence" value="ECO:0007669"/>
    <property type="project" value="TreeGrafter"/>
</dbReference>
<evidence type="ECO:0000256" key="2">
    <source>
        <dbReference type="ARBA" id="ARBA00004496"/>
    </source>
</evidence>
<comment type="subcellular location">
    <subcellularLocation>
        <location evidence="2">Cytoplasm</location>
    </subcellularLocation>
</comment>
<organism evidence="13 14">
    <name type="scientific">Kouleothrix aurantiaca</name>
    <dbReference type="NCBI Taxonomy" id="186479"/>
    <lineage>
        <taxon>Bacteria</taxon>
        <taxon>Bacillati</taxon>
        <taxon>Chloroflexota</taxon>
        <taxon>Chloroflexia</taxon>
        <taxon>Chloroflexales</taxon>
        <taxon>Roseiflexineae</taxon>
        <taxon>Roseiflexaceae</taxon>
        <taxon>Kouleothrix</taxon>
    </lineage>
</organism>
<protein>
    <recommendedName>
        <fullName evidence="4">6-phosphofructokinase</fullName>
        <ecNumber evidence="4">2.7.1.11</ecNumber>
    </recommendedName>
</protein>
<dbReference type="GO" id="GO:0070095">
    <property type="term" value="F:fructose-6-phosphate binding"/>
    <property type="evidence" value="ECO:0007669"/>
    <property type="project" value="TreeGrafter"/>
</dbReference>
<evidence type="ECO:0000256" key="10">
    <source>
        <dbReference type="ARBA" id="ARBA00023152"/>
    </source>
</evidence>
<dbReference type="NCBIfam" id="NF002872">
    <property type="entry name" value="PRK03202.1"/>
    <property type="match status" value="1"/>
</dbReference>
<dbReference type="FunFam" id="3.40.50.460:FF:000002">
    <property type="entry name" value="ATP-dependent 6-phosphofructokinase"/>
    <property type="match status" value="1"/>
</dbReference>
<dbReference type="EC" id="2.7.1.11" evidence="4"/>
<comment type="similarity">
    <text evidence="11">Belongs to the phosphofructokinase type A (PFKA) family.</text>
</comment>
<keyword evidence="5" id="KW-0963">Cytoplasm</keyword>
<feature type="domain" description="Phosphofructokinase" evidence="12">
    <location>
        <begin position="8"/>
        <end position="242"/>
    </location>
</feature>
<dbReference type="InterPro" id="IPR035966">
    <property type="entry name" value="PKF_sf"/>
</dbReference>
<dbReference type="AlphaFoldDB" id="A0A0N8PR66"/>
<dbReference type="Proteomes" id="UP000050509">
    <property type="component" value="Unassembled WGS sequence"/>
</dbReference>
<dbReference type="InterPro" id="IPR000023">
    <property type="entry name" value="Phosphofructokinase_dom"/>
</dbReference>
<evidence type="ECO:0000313" key="13">
    <source>
        <dbReference type="EMBL" id="KPV49069.1"/>
    </source>
</evidence>
<dbReference type="PANTHER" id="PTHR13697">
    <property type="entry name" value="PHOSPHOFRUCTOKINASE"/>
    <property type="match status" value="1"/>
</dbReference>
<dbReference type="PANTHER" id="PTHR13697:SF52">
    <property type="entry name" value="ATP-DEPENDENT 6-PHOSPHOFRUCTOKINASE 3"/>
    <property type="match status" value="1"/>
</dbReference>
<dbReference type="GO" id="GO:0005524">
    <property type="term" value="F:ATP binding"/>
    <property type="evidence" value="ECO:0007669"/>
    <property type="project" value="TreeGrafter"/>
</dbReference>
<comment type="caution">
    <text evidence="13">The sequence shown here is derived from an EMBL/GenBank/DDBJ whole genome shotgun (WGS) entry which is preliminary data.</text>
</comment>
<dbReference type="UniPathway" id="UPA00109">
    <property type="reaction ID" value="UER00182"/>
</dbReference>
<gene>
    <name evidence="13" type="ORF">SE17_34690</name>
</gene>
<proteinExistence type="inferred from homology"/>
<dbReference type="GO" id="GO:0005945">
    <property type="term" value="C:6-phosphofructokinase complex"/>
    <property type="evidence" value="ECO:0007669"/>
    <property type="project" value="TreeGrafter"/>
</dbReference>
<evidence type="ECO:0000256" key="4">
    <source>
        <dbReference type="ARBA" id="ARBA00012055"/>
    </source>
</evidence>
<evidence type="ECO:0000256" key="5">
    <source>
        <dbReference type="ARBA" id="ARBA00022490"/>
    </source>
</evidence>
<feature type="non-terminal residue" evidence="13">
    <location>
        <position position="253"/>
    </location>
</feature>
<evidence type="ECO:0000256" key="11">
    <source>
        <dbReference type="ARBA" id="ARBA00038478"/>
    </source>
</evidence>
<dbReference type="GO" id="GO:0003872">
    <property type="term" value="F:6-phosphofructokinase activity"/>
    <property type="evidence" value="ECO:0007669"/>
    <property type="project" value="UniProtKB-EC"/>
</dbReference>
<name>A0A0N8PR66_9CHLR</name>
<dbReference type="Gene3D" id="3.40.50.460">
    <property type="entry name" value="Phosphofructokinase domain"/>
    <property type="match status" value="1"/>
</dbReference>
<comment type="cofactor">
    <cofactor evidence="1">
        <name>Mg(2+)</name>
        <dbReference type="ChEBI" id="CHEBI:18420"/>
    </cofactor>
</comment>
<keyword evidence="7" id="KW-0479">Metal-binding</keyword>
<comment type="pathway">
    <text evidence="3">Carbohydrate degradation; glycolysis; D-glyceraldehyde 3-phosphate and glycerone phosphate from D-glucose: step 3/4.</text>
</comment>
<dbReference type="GO" id="GO:0006002">
    <property type="term" value="P:fructose 6-phosphate metabolic process"/>
    <property type="evidence" value="ECO:0007669"/>
    <property type="project" value="InterPro"/>
</dbReference>
<evidence type="ECO:0000313" key="14">
    <source>
        <dbReference type="Proteomes" id="UP000050509"/>
    </source>
</evidence>
<keyword evidence="8 13" id="KW-0418">Kinase</keyword>
<dbReference type="Pfam" id="PF00365">
    <property type="entry name" value="PFK"/>
    <property type="match status" value="1"/>
</dbReference>
<dbReference type="GO" id="GO:0048029">
    <property type="term" value="F:monosaccharide binding"/>
    <property type="evidence" value="ECO:0007669"/>
    <property type="project" value="TreeGrafter"/>
</dbReference>
<sequence>MTGKKGRRLAVLTSGGDAPGLNAVIRAVVKMGNGLGYEVLGIQRGYEGLLGDADYRVLTGADVRGLLPMGGTVLQTTNKGHFGGKHIEGAENDPYTEALANIQRLGINGLITIGGEGTQGIALELVRMGAPIIGVPKTIDNDLPGTDRTFGFDTALQVATDAIDRLHTTTASHDRVMVLEVMGRHAGWIALHSGIAGGADVILIPEIPFDIQKVATKILERDKHGSTFSIIVVAEGTMPKGGTAFYTAPGRLG</sequence>
<evidence type="ECO:0000256" key="3">
    <source>
        <dbReference type="ARBA" id="ARBA00004679"/>
    </source>
</evidence>
<evidence type="ECO:0000256" key="7">
    <source>
        <dbReference type="ARBA" id="ARBA00022723"/>
    </source>
</evidence>
<keyword evidence="14" id="KW-1185">Reference proteome</keyword>
<dbReference type="GO" id="GO:0016208">
    <property type="term" value="F:AMP binding"/>
    <property type="evidence" value="ECO:0007669"/>
    <property type="project" value="TreeGrafter"/>
</dbReference>
<keyword evidence="6" id="KW-0808">Transferase</keyword>
<evidence type="ECO:0000256" key="8">
    <source>
        <dbReference type="ARBA" id="ARBA00022777"/>
    </source>
</evidence>
<keyword evidence="9" id="KW-0460">Magnesium</keyword>
<dbReference type="GO" id="GO:0046872">
    <property type="term" value="F:metal ion binding"/>
    <property type="evidence" value="ECO:0007669"/>
    <property type="project" value="UniProtKB-KW"/>
</dbReference>
<evidence type="ECO:0000256" key="1">
    <source>
        <dbReference type="ARBA" id="ARBA00001946"/>
    </source>
</evidence>
<dbReference type="GO" id="GO:0061621">
    <property type="term" value="P:canonical glycolysis"/>
    <property type="evidence" value="ECO:0007669"/>
    <property type="project" value="TreeGrafter"/>
</dbReference>
<accession>A0A0N8PR66</accession>